<protein>
    <submittedName>
        <fullName evidence="1">Uncharacterized protein</fullName>
    </submittedName>
</protein>
<evidence type="ECO:0000313" key="1">
    <source>
        <dbReference type="EMBL" id="TNN75320.1"/>
    </source>
</evidence>
<name>A0A4Z2IBP8_9TELE</name>
<evidence type="ECO:0000313" key="2">
    <source>
        <dbReference type="Proteomes" id="UP000314294"/>
    </source>
</evidence>
<dbReference type="AlphaFoldDB" id="A0A4Z2IBP8"/>
<comment type="caution">
    <text evidence="1">The sequence shown here is derived from an EMBL/GenBank/DDBJ whole genome shotgun (WGS) entry which is preliminary data.</text>
</comment>
<organism evidence="1 2">
    <name type="scientific">Liparis tanakae</name>
    <name type="common">Tanaka's snailfish</name>
    <dbReference type="NCBI Taxonomy" id="230148"/>
    <lineage>
        <taxon>Eukaryota</taxon>
        <taxon>Metazoa</taxon>
        <taxon>Chordata</taxon>
        <taxon>Craniata</taxon>
        <taxon>Vertebrata</taxon>
        <taxon>Euteleostomi</taxon>
        <taxon>Actinopterygii</taxon>
        <taxon>Neopterygii</taxon>
        <taxon>Teleostei</taxon>
        <taxon>Neoteleostei</taxon>
        <taxon>Acanthomorphata</taxon>
        <taxon>Eupercaria</taxon>
        <taxon>Perciformes</taxon>
        <taxon>Cottioidei</taxon>
        <taxon>Cottales</taxon>
        <taxon>Liparidae</taxon>
        <taxon>Liparis</taxon>
    </lineage>
</organism>
<gene>
    <name evidence="1" type="ORF">EYF80_014367</name>
</gene>
<accession>A0A4Z2IBP8</accession>
<reference evidence="1 2" key="1">
    <citation type="submission" date="2019-03" db="EMBL/GenBank/DDBJ databases">
        <title>First draft genome of Liparis tanakae, snailfish: a comprehensive survey of snailfish specific genes.</title>
        <authorList>
            <person name="Kim W."/>
            <person name="Song I."/>
            <person name="Jeong J.-H."/>
            <person name="Kim D."/>
            <person name="Kim S."/>
            <person name="Ryu S."/>
            <person name="Song J.Y."/>
            <person name="Lee S.K."/>
        </authorList>
    </citation>
    <scope>NUCLEOTIDE SEQUENCE [LARGE SCALE GENOMIC DNA]</scope>
    <source>
        <tissue evidence="1">Muscle</tissue>
    </source>
</reference>
<proteinExistence type="predicted"/>
<keyword evidence="2" id="KW-1185">Reference proteome</keyword>
<dbReference type="EMBL" id="SRLO01000104">
    <property type="protein sequence ID" value="TNN75320.1"/>
    <property type="molecule type" value="Genomic_DNA"/>
</dbReference>
<dbReference type="Proteomes" id="UP000314294">
    <property type="component" value="Unassembled WGS sequence"/>
</dbReference>
<sequence>MDHRWLDREFLPPAVPLPCWDSAHSSTREVSKLSIAVEAVELNLLWTAQRRPDAFGELLGDLKLVVTKSWPPPGQQLIQHHTIGEHVRQSCCNLIGYFEGQHVTKWHVSGAYDEKNIETSFRTDFKNLYVPLRFSANTVLRLPRGASCRAKHSGWMLMPTRETMQGCCRECNMLASWRNSEKLRQASADCRCFTMVSEAGRKGTRGSTKEVGAEKT</sequence>